<gene>
    <name evidence="1" type="ORF">LTS18_012241</name>
</gene>
<feature type="non-terminal residue" evidence="1">
    <location>
        <position position="265"/>
    </location>
</feature>
<reference evidence="1" key="1">
    <citation type="submission" date="2024-09" db="EMBL/GenBank/DDBJ databases">
        <title>Black Yeasts Isolated from many extreme environments.</title>
        <authorList>
            <person name="Coleine C."/>
            <person name="Stajich J.E."/>
            <person name="Selbmann L."/>
        </authorList>
    </citation>
    <scope>NUCLEOTIDE SEQUENCE</scope>
    <source>
        <strain evidence="1">CCFEE 5737</strain>
    </source>
</reference>
<dbReference type="EMBL" id="JAWDJW010009967">
    <property type="protein sequence ID" value="KAK3052819.1"/>
    <property type="molecule type" value="Genomic_DNA"/>
</dbReference>
<keyword evidence="2" id="KW-1185">Reference proteome</keyword>
<dbReference type="Proteomes" id="UP001186974">
    <property type="component" value="Unassembled WGS sequence"/>
</dbReference>
<sequence>MSRVRMLVHFGVKPYLVFDGDYLPSKAGTEQERATRREGSKKTGLELLRVGKVSQAQLELQKAVDVTPEMARLLIEELKHAKVDYVVAPYEADAQLAYLERQGIVDGILSEDSDLLVFGTRVLLTKLDQYGDCVMIRRDEFTACREVSLVGWSDAEFRRMAILSGCDYLPSIGNMGLKTAYRLIRKHKTVDRVVRAAQFDGKFKVPAGYLEAFMQAEMTFLHQWVYCPLAQTLVNCQPVPAGTNVHDLPYVGHFVEAHVAAGVSR</sequence>
<protein>
    <submittedName>
        <fullName evidence="1">Uncharacterized protein</fullName>
    </submittedName>
</protein>
<evidence type="ECO:0000313" key="2">
    <source>
        <dbReference type="Proteomes" id="UP001186974"/>
    </source>
</evidence>
<evidence type="ECO:0000313" key="1">
    <source>
        <dbReference type="EMBL" id="KAK3052819.1"/>
    </source>
</evidence>
<proteinExistence type="predicted"/>
<comment type="caution">
    <text evidence="1">The sequence shown here is derived from an EMBL/GenBank/DDBJ whole genome shotgun (WGS) entry which is preliminary data.</text>
</comment>
<organism evidence="1 2">
    <name type="scientific">Coniosporium uncinatum</name>
    <dbReference type="NCBI Taxonomy" id="93489"/>
    <lineage>
        <taxon>Eukaryota</taxon>
        <taxon>Fungi</taxon>
        <taxon>Dikarya</taxon>
        <taxon>Ascomycota</taxon>
        <taxon>Pezizomycotina</taxon>
        <taxon>Dothideomycetes</taxon>
        <taxon>Dothideomycetes incertae sedis</taxon>
        <taxon>Coniosporium</taxon>
    </lineage>
</organism>
<name>A0ACC3CXR8_9PEZI</name>
<accession>A0ACC3CXR8</accession>